<evidence type="ECO:0000313" key="5">
    <source>
        <dbReference type="Proteomes" id="UP000824633"/>
    </source>
</evidence>
<dbReference type="Proteomes" id="UP000824633">
    <property type="component" value="Chromosome"/>
</dbReference>
<protein>
    <submittedName>
        <fullName evidence="4">Permease</fullName>
    </submittedName>
</protein>
<reference evidence="5" key="1">
    <citation type="submission" date="2021-07" db="EMBL/GenBank/DDBJ databases">
        <title>Complete genome sequencing of a Clostridium isolate.</title>
        <authorList>
            <person name="Ueki A."/>
            <person name="Tonouchi A."/>
        </authorList>
    </citation>
    <scope>NUCLEOTIDE SEQUENCE [LARGE SCALE GENOMIC DNA]</scope>
    <source>
        <strain evidence="5">C5S11</strain>
    </source>
</reference>
<feature type="transmembrane region" description="Helical" evidence="2">
    <location>
        <begin position="6"/>
        <end position="24"/>
    </location>
</feature>
<evidence type="ECO:0000256" key="1">
    <source>
        <dbReference type="ARBA" id="ARBA00007362"/>
    </source>
</evidence>
<organism evidence="4 5">
    <name type="scientific">Clostridium gelidum</name>
    <dbReference type="NCBI Taxonomy" id="704125"/>
    <lineage>
        <taxon>Bacteria</taxon>
        <taxon>Bacillati</taxon>
        <taxon>Bacillota</taxon>
        <taxon>Clostridia</taxon>
        <taxon>Eubacteriales</taxon>
        <taxon>Clostridiaceae</taxon>
        <taxon>Clostridium</taxon>
    </lineage>
</organism>
<dbReference type="InterPro" id="IPR000620">
    <property type="entry name" value="EamA_dom"/>
</dbReference>
<feature type="transmembrane region" description="Helical" evidence="2">
    <location>
        <begin position="90"/>
        <end position="107"/>
    </location>
</feature>
<dbReference type="RefSeq" id="WP_224035372.1">
    <property type="nucleotide sequence ID" value="NZ_AP024849.1"/>
</dbReference>
<name>A0ABM7TDF3_9CLOT</name>
<feature type="transmembrane region" description="Helical" evidence="2">
    <location>
        <begin position="36"/>
        <end position="55"/>
    </location>
</feature>
<keyword evidence="2" id="KW-1133">Transmembrane helix</keyword>
<feature type="domain" description="EamA" evidence="3">
    <location>
        <begin position="7"/>
        <end position="106"/>
    </location>
</feature>
<evidence type="ECO:0000256" key="2">
    <source>
        <dbReference type="SAM" id="Phobius"/>
    </source>
</evidence>
<keyword evidence="5" id="KW-1185">Reference proteome</keyword>
<evidence type="ECO:0000313" key="4">
    <source>
        <dbReference type="EMBL" id="BCZ49170.1"/>
    </source>
</evidence>
<feature type="transmembrane region" description="Helical" evidence="2">
    <location>
        <begin position="61"/>
        <end position="83"/>
    </location>
</feature>
<sequence>MINSMKLLLIIIMTLCGALGGTFFKKSSAQNNKINSCLIIGATFYGIGAILNIILLKYIPLTILFPCNAITYIWTTLIAKYVFNEKITRYNALGILFITLGLCFLYIN</sequence>
<dbReference type="SUPFAM" id="SSF103481">
    <property type="entry name" value="Multidrug resistance efflux transporter EmrE"/>
    <property type="match status" value="1"/>
</dbReference>
<keyword evidence="2" id="KW-0472">Membrane</keyword>
<evidence type="ECO:0000259" key="3">
    <source>
        <dbReference type="Pfam" id="PF00892"/>
    </source>
</evidence>
<comment type="similarity">
    <text evidence="1">Belongs to the EamA transporter family.</text>
</comment>
<keyword evidence="2" id="KW-0812">Transmembrane</keyword>
<dbReference type="Pfam" id="PF00892">
    <property type="entry name" value="EamA"/>
    <property type="match status" value="1"/>
</dbReference>
<dbReference type="Gene3D" id="1.10.3730.20">
    <property type="match status" value="1"/>
</dbReference>
<dbReference type="EMBL" id="AP024849">
    <property type="protein sequence ID" value="BCZ49170.1"/>
    <property type="molecule type" value="Genomic_DNA"/>
</dbReference>
<accession>A0ABM7TDF3</accession>
<proteinExistence type="inferred from homology"/>
<gene>
    <name evidence="4" type="ORF">psyc5s11_52370</name>
</gene>
<dbReference type="InterPro" id="IPR037185">
    <property type="entry name" value="EmrE-like"/>
</dbReference>